<evidence type="ECO:0000313" key="2">
    <source>
        <dbReference type="Proteomes" id="UP000000238"/>
    </source>
</evidence>
<proteinExistence type="predicted"/>
<dbReference type="AlphaFoldDB" id="Q2SNT3"/>
<dbReference type="Proteomes" id="UP000000238">
    <property type="component" value="Chromosome"/>
</dbReference>
<sequence length="45" mass="5007">MFLALLAAVRLCVGSHSIKSERHYAHIDSRPPAQDREGELSALFI</sequence>
<dbReference type="KEGG" id="hch:HCH_00796"/>
<evidence type="ECO:0000313" key="1">
    <source>
        <dbReference type="EMBL" id="ABC27691.1"/>
    </source>
</evidence>
<organism evidence="1 2">
    <name type="scientific">Hahella chejuensis (strain KCTC 2396)</name>
    <dbReference type="NCBI Taxonomy" id="349521"/>
    <lineage>
        <taxon>Bacteria</taxon>
        <taxon>Pseudomonadati</taxon>
        <taxon>Pseudomonadota</taxon>
        <taxon>Gammaproteobacteria</taxon>
        <taxon>Oceanospirillales</taxon>
        <taxon>Hahellaceae</taxon>
        <taxon>Hahella</taxon>
    </lineage>
</organism>
<name>Q2SNT3_HAHCH</name>
<dbReference type="HOGENOM" id="CLU_3200487_0_0_6"/>
<gene>
    <name evidence="1" type="ordered locus">HCH_00796</name>
</gene>
<accession>Q2SNT3</accession>
<dbReference type="EMBL" id="CP000155">
    <property type="protein sequence ID" value="ABC27691.1"/>
    <property type="molecule type" value="Genomic_DNA"/>
</dbReference>
<reference evidence="1 2" key="1">
    <citation type="journal article" date="2005" name="Nucleic Acids Res.">
        <title>Genomic blueprint of Hahella chejuensis, a marine microbe producing an algicidal agent.</title>
        <authorList>
            <person name="Jeong H."/>
            <person name="Yim J.H."/>
            <person name="Lee C."/>
            <person name="Choi S.-H."/>
            <person name="Park Y.K."/>
            <person name="Yoon S.H."/>
            <person name="Hur C.-G."/>
            <person name="Kang H.-Y."/>
            <person name="Kim D."/>
            <person name="Lee H.H."/>
            <person name="Park K.H."/>
            <person name="Park S.-H."/>
            <person name="Park H.-S."/>
            <person name="Lee H.K."/>
            <person name="Oh T.K."/>
            <person name="Kim J.F."/>
        </authorList>
    </citation>
    <scope>NUCLEOTIDE SEQUENCE [LARGE SCALE GENOMIC DNA]</scope>
    <source>
        <strain evidence="1 2">KCTC 2396</strain>
    </source>
</reference>
<keyword evidence="2" id="KW-1185">Reference proteome</keyword>
<protein>
    <submittedName>
        <fullName evidence="1">Uncharacterized protein</fullName>
    </submittedName>
</protein>